<evidence type="ECO:0000313" key="2">
    <source>
        <dbReference type="Proteomes" id="UP001597119"/>
    </source>
</evidence>
<dbReference type="AlphaFoldDB" id="A0ABD6CGU0"/>
<organism evidence="1 2">
    <name type="scientific">Halorientalis brevis</name>
    <dbReference type="NCBI Taxonomy" id="1126241"/>
    <lineage>
        <taxon>Archaea</taxon>
        <taxon>Methanobacteriati</taxon>
        <taxon>Methanobacteriota</taxon>
        <taxon>Stenosarchaea group</taxon>
        <taxon>Halobacteria</taxon>
        <taxon>Halobacteriales</taxon>
        <taxon>Haloarculaceae</taxon>
        <taxon>Halorientalis</taxon>
    </lineage>
</organism>
<evidence type="ECO:0000313" key="1">
    <source>
        <dbReference type="EMBL" id="MFD1588529.1"/>
    </source>
</evidence>
<dbReference type="RefSeq" id="WP_247382032.1">
    <property type="nucleotide sequence ID" value="NZ_JALLGV010000013.1"/>
</dbReference>
<comment type="caution">
    <text evidence="1">The sequence shown here is derived from an EMBL/GenBank/DDBJ whole genome shotgun (WGS) entry which is preliminary data.</text>
</comment>
<dbReference type="EMBL" id="JBHUDJ010000013">
    <property type="protein sequence ID" value="MFD1588529.1"/>
    <property type="molecule type" value="Genomic_DNA"/>
</dbReference>
<sequence>MITYPAVIYSLLTSACKTVDGAADIRERRISELGSNKRLLYELIAGAERIGSADLYAEYERQEQTPKVKPTRRLYLQRLEQYDLIEKHGDGWGTEYTVCRG</sequence>
<protein>
    <submittedName>
        <fullName evidence="1">Uncharacterized protein</fullName>
    </submittedName>
</protein>
<gene>
    <name evidence="1" type="ORF">ACFR9U_16245</name>
</gene>
<keyword evidence="2" id="KW-1185">Reference proteome</keyword>
<accession>A0ABD6CGU0</accession>
<proteinExistence type="predicted"/>
<dbReference type="Proteomes" id="UP001597119">
    <property type="component" value="Unassembled WGS sequence"/>
</dbReference>
<name>A0ABD6CGU0_9EURY</name>
<reference evidence="1 2" key="1">
    <citation type="journal article" date="2019" name="Int. J. Syst. Evol. Microbiol.">
        <title>The Global Catalogue of Microorganisms (GCM) 10K type strain sequencing project: providing services to taxonomists for standard genome sequencing and annotation.</title>
        <authorList>
            <consortium name="The Broad Institute Genomics Platform"/>
            <consortium name="The Broad Institute Genome Sequencing Center for Infectious Disease"/>
            <person name="Wu L."/>
            <person name="Ma J."/>
        </authorList>
    </citation>
    <scope>NUCLEOTIDE SEQUENCE [LARGE SCALE GENOMIC DNA]</scope>
    <source>
        <strain evidence="1 2">CGMCC 1.12125</strain>
    </source>
</reference>